<feature type="transmembrane region" description="Helical" evidence="6">
    <location>
        <begin position="428"/>
        <end position="445"/>
    </location>
</feature>
<evidence type="ECO:0000256" key="5">
    <source>
        <dbReference type="ARBA" id="ARBA00023136"/>
    </source>
</evidence>
<evidence type="ECO:0000259" key="7">
    <source>
        <dbReference type="PROSITE" id="PS50850"/>
    </source>
</evidence>
<evidence type="ECO:0000256" key="3">
    <source>
        <dbReference type="ARBA" id="ARBA00022692"/>
    </source>
</evidence>
<proteinExistence type="predicted"/>
<dbReference type="SUPFAM" id="SSF103473">
    <property type="entry name" value="MFS general substrate transporter"/>
    <property type="match status" value="1"/>
</dbReference>
<feature type="transmembrane region" description="Helical" evidence="6">
    <location>
        <begin position="186"/>
        <end position="209"/>
    </location>
</feature>
<dbReference type="PANTHER" id="PTHR23505">
    <property type="entry name" value="SPINSTER"/>
    <property type="match status" value="1"/>
</dbReference>
<feature type="transmembrane region" description="Helical" evidence="6">
    <location>
        <begin position="385"/>
        <end position="408"/>
    </location>
</feature>
<dbReference type="InterPro" id="IPR011701">
    <property type="entry name" value="MFS"/>
</dbReference>
<dbReference type="InterPro" id="IPR005829">
    <property type="entry name" value="Sugar_transporter_CS"/>
</dbReference>
<protein>
    <submittedName>
        <fullName evidence="8">MFS family permease</fullName>
    </submittedName>
</protein>
<evidence type="ECO:0000313" key="8">
    <source>
        <dbReference type="EMBL" id="MDQ0462456.1"/>
    </source>
</evidence>
<feature type="transmembrane region" description="Helical" evidence="6">
    <location>
        <begin position="288"/>
        <end position="313"/>
    </location>
</feature>
<evidence type="ECO:0000256" key="1">
    <source>
        <dbReference type="ARBA" id="ARBA00004141"/>
    </source>
</evidence>
<dbReference type="RefSeq" id="WP_307344783.1">
    <property type="nucleotide sequence ID" value="NZ_JAUSVS010000001.1"/>
</dbReference>
<feature type="transmembrane region" description="Helical" evidence="6">
    <location>
        <begin position="67"/>
        <end position="88"/>
    </location>
</feature>
<evidence type="ECO:0000256" key="4">
    <source>
        <dbReference type="ARBA" id="ARBA00022989"/>
    </source>
</evidence>
<dbReference type="CDD" id="cd17328">
    <property type="entry name" value="MFS_spinster_like"/>
    <property type="match status" value="1"/>
</dbReference>
<keyword evidence="9" id="KW-1185">Reference proteome</keyword>
<name>A0ABU0IKC0_9CAUL</name>
<gene>
    <name evidence="8" type="ORF">QO010_000204</name>
</gene>
<keyword evidence="2" id="KW-0813">Transport</keyword>
<dbReference type="PROSITE" id="PS50850">
    <property type="entry name" value="MFS"/>
    <property type="match status" value="1"/>
</dbReference>
<keyword evidence="3 6" id="KW-0812">Transmembrane</keyword>
<comment type="subcellular location">
    <subcellularLocation>
        <location evidence="1">Membrane</location>
        <topology evidence="1">Multi-pass membrane protein</topology>
    </subcellularLocation>
</comment>
<feature type="transmembrane region" description="Helical" evidence="6">
    <location>
        <begin position="29"/>
        <end position="46"/>
    </location>
</feature>
<dbReference type="Proteomes" id="UP001228905">
    <property type="component" value="Unassembled WGS sequence"/>
</dbReference>
<organism evidence="8 9">
    <name type="scientific">Caulobacter ginsengisoli</name>
    <dbReference type="NCBI Taxonomy" id="400775"/>
    <lineage>
        <taxon>Bacteria</taxon>
        <taxon>Pseudomonadati</taxon>
        <taxon>Pseudomonadota</taxon>
        <taxon>Alphaproteobacteria</taxon>
        <taxon>Caulobacterales</taxon>
        <taxon>Caulobacteraceae</taxon>
        <taxon>Caulobacter</taxon>
    </lineage>
</organism>
<feature type="transmembrane region" description="Helical" evidence="6">
    <location>
        <begin position="242"/>
        <end position="268"/>
    </location>
</feature>
<feature type="transmembrane region" description="Helical" evidence="6">
    <location>
        <begin position="159"/>
        <end position="180"/>
    </location>
</feature>
<dbReference type="EMBL" id="JAUSVS010000001">
    <property type="protein sequence ID" value="MDQ0462456.1"/>
    <property type="molecule type" value="Genomic_DNA"/>
</dbReference>
<keyword evidence="5 6" id="KW-0472">Membrane</keyword>
<dbReference type="InterPro" id="IPR036259">
    <property type="entry name" value="MFS_trans_sf"/>
</dbReference>
<dbReference type="InterPro" id="IPR020846">
    <property type="entry name" value="MFS_dom"/>
</dbReference>
<evidence type="ECO:0000256" key="2">
    <source>
        <dbReference type="ARBA" id="ARBA00022448"/>
    </source>
</evidence>
<feature type="transmembrane region" description="Helical" evidence="6">
    <location>
        <begin position="100"/>
        <end position="122"/>
    </location>
</feature>
<dbReference type="Gene3D" id="1.20.1250.20">
    <property type="entry name" value="MFS general substrate transporter like domains"/>
    <property type="match status" value="1"/>
</dbReference>
<evidence type="ECO:0000256" key="6">
    <source>
        <dbReference type="SAM" id="Phobius"/>
    </source>
</evidence>
<sequence>MTEAIVPEPPVAAASPSVTDALHPISTAYRRYALTLLVVVYSLNFLDRQIVNILAESIKEELHLQDWQIGMMQGLAFAIFYTTLGIPIARLAERGNRPWIIGTAIAAWSGFTMLCGLSTNFIQLVLARIGVSIGEAGCSPPSHSLIADYTPREKRSSALAIYSLGTPIGSLLGMALGGVIADLWGWRAAFLIAGAPGIVVALIAAFTLIEPRNRLKADLAARQAAGPSIMDAVRELSTKKTFWLMAFAASLLAFQGYASNAFIGSFYFRNHTAELAGLAADFGMKPKGFLGLALGLIGGTAGVFGTWFGGMLADRLGRRDLRWHVTMPAIATSIAIPFYILGIMHPSGTAALFLLTIPTLCNTMWYGPIYGSVQSLVKPETRTTAAALILFIINIIGLGGGPTFLGWLSDFMAKTGGLGVAEGLRAAMIINAFTLLGSVGLFLWARRTIREEMVS</sequence>
<keyword evidence="4 6" id="KW-1133">Transmembrane helix</keyword>
<comment type="caution">
    <text evidence="8">The sequence shown here is derived from an EMBL/GenBank/DDBJ whole genome shotgun (WGS) entry which is preliminary data.</text>
</comment>
<reference evidence="8 9" key="1">
    <citation type="submission" date="2023-07" db="EMBL/GenBank/DDBJ databases">
        <title>Genomic Encyclopedia of Type Strains, Phase IV (KMG-IV): sequencing the most valuable type-strain genomes for metagenomic binning, comparative biology and taxonomic classification.</title>
        <authorList>
            <person name="Goeker M."/>
        </authorList>
    </citation>
    <scope>NUCLEOTIDE SEQUENCE [LARGE SCALE GENOMIC DNA]</scope>
    <source>
        <strain evidence="8 9">DSM 18695</strain>
    </source>
</reference>
<dbReference type="InterPro" id="IPR044770">
    <property type="entry name" value="MFS_spinster-like"/>
</dbReference>
<dbReference type="Pfam" id="PF07690">
    <property type="entry name" value="MFS_1"/>
    <property type="match status" value="1"/>
</dbReference>
<accession>A0ABU0IKC0</accession>
<feature type="transmembrane region" description="Helical" evidence="6">
    <location>
        <begin position="350"/>
        <end position="373"/>
    </location>
</feature>
<evidence type="ECO:0000313" key="9">
    <source>
        <dbReference type="Proteomes" id="UP001228905"/>
    </source>
</evidence>
<feature type="domain" description="Major facilitator superfamily (MFS) profile" evidence="7">
    <location>
        <begin position="33"/>
        <end position="449"/>
    </location>
</feature>
<dbReference type="PANTHER" id="PTHR23505:SF79">
    <property type="entry name" value="PROTEIN SPINSTER"/>
    <property type="match status" value="1"/>
</dbReference>
<dbReference type="PROSITE" id="PS00216">
    <property type="entry name" value="SUGAR_TRANSPORT_1"/>
    <property type="match status" value="1"/>
</dbReference>
<feature type="transmembrane region" description="Helical" evidence="6">
    <location>
        <begin position="325"/>
        <end position="344"/>
    </location>
</feature>